<proteinExistence type="predicted"/>
<dbReference type="PANTHER" id="PTHR47447:SF15">
    <property type="entry name" value="OS02G0120000 PROTEIN"/>
    <property type="match status" value="1"/>
</dbReference>
<evidence type="ECO:0000256" key="1">
    <source>
        <dbReference type="ARBA" id="ARBA00022737"/>
    </source>
</evidence>
<dbReference type="InterPro" id="IPR011990">
    <property type="entry name" value="TPR-like_helical_dom_sf"/>
</dbReference>
<feature type="compositionally biased region" description="Basic and acidic residues" evidence="2">
    <location>
        <begin position="741"/>
        <end position="754"/>
    </location>
</feature>
<name>A0A5J4Z5K7_PORPP</name>
<evidence type="ECO:0000313" key="3">
    <source>
        <dbReference type="EMBL" id="KAA8499339.1"/>
    </source>
</evidence>
<evidence type="ECO:0008006" key="5">
    <source>
        <dbReference type="Google" id="ProtNLM"/>
    </source>
</evidence>
<reference evidence="4" key="1">
    <citation type="journal article" date="2019" name="Nat. Commun.">
        <title>Expansion of phycobilisome linker gene families in mesophilic red algae.</title>
        <authorList>
            <person name="Lee J."/>
            <person name="Kim D."/>
            <person name="Bhattacharya D."/>
            <person name="Yoon H.S."/>
        </authorList>
    </citation>
    <scope>NUCLEOTIDE SEQUENCE [LARGE SCALE GENOMIC DNA]</scope>
    <source>
        <strain evidence="4">CCMP 1328</strain>
    </source>
</reference>
<keyword evidence="4" id="KW-1185">Reference proteome</keyword>
<dbReference type="PANTHER" id="PTHR47447">
    <property type="entry name" value="OS03G0856100 PROTEIN"/>
    <property type="match status" value="1"/>
</dbReference>
<evidence type="ECO:0000313" key="4">
    <source>
        <dbReference type="Proteomes" id="UP000324585"/>
    </source>
</evidence>
<accession>A0A5J4Z5K7</accession>
<dbReference type="Gene3D" id="1.25.40.10">
    <property type="entry name" value="Tetratricopeptide repeat domain"/>
    <property type="match status" value="3"/>
</dbReference>
<evidence type="ECO:0000256" key="2">
    <source>
        <dbReference type="SAM" id="MobiDB-lite"/>
    </source>
</evidence>
<feature type="region of interest" description="Disordered" evidence="2">
    <location>
        <begin position="695"/>
        <end position="754"/>
    </location>
</feature>
<dbReference type="OrthoDB" id="1909155at2759"/>
<dbReference type="Proteomes" id="UP000324585">
    <property type="component" value="Unassembled WGS sequence"/>
</dbReference>
<organism evidence="3 4">
    <name type="scientific">Porphyridium purpureum</name>
    <name type="common">Red alga</name>
    <name type="synonym">Porphyridium cruentum</name>
    <dbReference type="NCBI Taxonomy" id="35688"/>
    <lineage>
        <taxon>Eukaryota</taxon>
        <taxon>Rhodophyta</taxon>
        <taxon>Bangiophyceae</taxon>
        <taxon>Porphyridiales</taxon>
        <taxon>Porphyridiaceae</taxon>
        <taxon>Porphyridium</taxon>
    </lineage>
</organism>
<gene>
    <name evidence="3" type="ORF">FVE85_6924</name>
</gene>
<comment type="caution">
    <text evidence="3">The sequence shown here is derived from an EMBL/GenBank/DDBJ whole genome shotgun (WGS) entry which is preliminary data.</text>
</comment>
<dbReference type="EMBL" id="VRMN01000001">
    <property type="protein sequence ID" value="KAA8499339.1"/>
    <property type="molecule type" value="Genomic_DNA"/>
</dbReference>
<feature type="compositionally biased region" description="Acidic residues" evidence="2">
    <location>
        <begin position="712"/>
        <end position="733"/>
    </location>
</feature>
<feature type="compositionally biased region" description="Basic and acidic residues" evidence="2">
    <location>
        <begin position="793"/>
        <end position="821"/>
    </location>
</feature>
<sequence length="837" mass="96149">MNGLRSRARHEISRRQIVLGASCRQAGYSTEIDEFRARLKKTWQQQRIEGHVQKIASPSQAWHYVPPVPLNPARHNAETKAFNDWLAIAFRDQVNLHELRRTLETSTVPFNEVTVSTVLRIARSVPDGYGQDRVMAARRLVFAVRMLQLARKKHDVTFNAHVLTHVLALAKPCRKVNVVIAVQQLVKQHENNLSAMAYNGMISHFARCGRTQLLRNAFYDAVRELGSTIESATFMRTLRGLLSLKDSDAALSVWKVMRSPPFKELLAFDQPDILESGAWVCACAVDAETDEANWILEQHKKHGIKPTAVVAHLLMTVFIHAGQLEKAREVMQWVIDLGYALHDRECFRYVSACAERKDQTGLLSLSPLLIRAQHLGSTDRERMRFFRRYFSALCEMLHVEEEQKDEDADDNGEFAALVNKAAKCAYKVYTRWQVSDSVATSCIVYLAARAGNPKLALKLADACHRRDLLTDNTLRAFAYRALALVCLETGKVKELLELIFEEASVPSARRLSLNAITFAATSFINALGRADRIDLCKDIYFRVSPSICSVGVSTAYMFELGRAGYPEEAIDIFRDLQMRAKHNPALGPNEITHAALAALVVRHARSEELSKRTVNKILYEMALFTSRKDNYDRQISNLSAQIEPMERCSERVKIEKQLIDLRRRADSKLYLRRTLPRINEHLGFSDFSRFPDVHLDAPETNFQQYRGKSRGDDDDDEEEEEEEYEDDDDEQDDMSWSHQNRMAEKDRRRERNLRERRAREEALTYFRPEERRPRDLQDAVRYFGRAGSEDDEQMTREGKAEMERAKWRVRDTKRTGRDQSMRAKAASPQFADDEDAF</sequence>
<feature type="region of interest" description="Disordered" evidence="2">
    <location>
        <begin position="784"/>
        <end position="837"/>
    </location>
</feature>
<protein>
    <recommendedName>
        <fullName evidence="5">Pentatricopeptide repeat-containing protein</fullName>
    </recommendedName>
</protein>
<keyword evidence="1" id="KW-0677">Repeat</keyword>
<dbReference type="AlphaFoldDB" id="A0A5J4Z5K7"/>